<accession>A0ABD3EXF3</accession>
<dbReference type="Proteomes" id="UP001632037">
    <property type="component" value="Unassembled WGS sequence"/>
</dbReference>
<name>A0ABD3EXF3_9STRA</name>
<organism evidence="2 3">
    <name type="scientific">Phytophthora oleae</name>
    <dbReference type="NCBI Taxonomy" id="2107226"/>
    <lineage>
        <taxon>Eukaryota</taxon>
        <taxon>Sar</taxon>
        <taxon>Stramenopiles</taxon>
        <taxon>Oomycota</taxon>
        <taxon>Peronosporomycetes</taxon>
        <taxon>Peronosporales</taxon>
        <taxon>Peronosporaceae</taxon>
        <taxon>Phytophthora</taxon>
    </lineage>
</organism>
<evidence type="ECO:0000256" key="1">
    <source>
        <dbReference type="SAM" id="MobiDB-lite"/>
    </source>
</evidence>
<comment type="caution">
    <text evidence="2">The sequence shown here is derived from an EMBL/GenBank/DDBJ whole genome shotgun (WGS) entry which is preliminary data.</text>
</comment>
<reference evidence="2 3" key="1">
    <citation type="submission" date="2024-09" db="EMBL/GenBank/DDBJ databases">
        <title>Genome sequencing and assembly of Phytophthora oleae, isolate VK10A, causative agent of rot of olive drupes.</title>
        <authorList>
            <person name="Conti Taguali S."/>
            <person name="Riolo M."/>
            <person name="La Spada F."/>
            <person name="Cacciola S.O."/>
            <person name="Dionisio G."/>
        </authorList>
    </citation>
    <scope>NUCLEOTIDE SEQUENCE [LARGE SCALE GENOMIC DNA]</scope>
    <source>
        <strain evidence="2 3">VK10A</strain>
    </source>
</reference>
<keyword evidence="3" id="KW-1185">Reference proteome</keyword>
<gene>
    <name evidence="2" type="ORF">V7S43_016151</name>
</gene>
<sequence length="154" mass="17181">MIVFEQFRSRLVRENLVAAGDVKMCFQANHGSYVRVVQQVTCLKVENATKPPSARKSEARPKIHKRKSKGKQQTSMIPLPPAVVEALPIRKGKKLCMKYLFVEGCPGERDTCIYDYRGRFVPKKLPVVVKSFIAKAFGGVRVTNSAEEAGEVDA</sequence>
<evidence type="ECO:0000313" key="2">
    <source>
        <dbReference type="EMBL" id="KAL3658784.1"/>
    </source>
</evidence>
<evidence type="ECO:0000313" key="3">
    <source>
        <dbReference type="Proteomes" id="UP001632037"/>
    </source>
</evidence>
<dbReference type="EMBL" id="JBIMZQ010000051">
    <property type="protein sequence ID" value="KAL3658784.1"/>
    <property type="molecule type" value="Genomic_DNA"/>
</dbReference>
<dbReference type="AlphaFoldDB" id="A0ABD3EXF3"/>
<proteinExistence type="predicted"/>
<protein>
    <submittedName>
        <fullName evidence="2">Uncharacterized protein</fullName>
    </submittedName>
</protein>
<feature type="region of interest" description="Disordered" evidence="1">
    <location>
        <begin position="51"/>
        <end position="75"/>
    </location>
</feature>